<organism evidence="2">
    <name type="scientific">uncultured Aureispira sp</name>
    <dbReference type="NCBI Taxonomy" id="1331704"/>
    <lineage>
        <taxon>Bacteria</taxon>
        <taxon>Pseudomonadati</taxon>
        <taxon>Bacteroidota</taxon>
        <taxon>Saprospiria</taxon>
        <taxon>Saprospirales</taxon>
        <taxon>Saprospiraceae</taxon>
        <taxon>Aureispira</taxon>
        <taxon>environmental samples</taxon>
    </lineage>
</organism>
<accession>A0A6S6TQZ1</accession>
<keyword evidence="1" id="KW-1133">Transmembrane helix</keyword>
<protein>
    <submittedName>
        <fullName evidence="2">Uncharacterized protein</fullName>
    </submittedName>
</protein>
<dbReference type="AlphaFoldDB" id="A0A6S6TQZ1"/>
<gene>
    <name evidence="2" type="ORF">HELGO_WM43737</name>
</gene>
<dbReference type="EMBL" id="CACVAQ010000264">
    <property type="protein sequence ID" value="CAA6818363.1"/>
    <property type="molecule type" value="Genomic_DNA"/>
</dbReference>
<evidence type="ECO:0000256" key="1">
    <source>
        <dbReference type="SAM" id="Phobius"/>
    </source>
</evidence>
<proteinExistence type="predicted"/>
<keyword evidence="1" id="KW-0472">Membrane</keyword>
<reference evidence="2" key="1">
    <citation type="submission" date="2020-01" db="EMBL/GenBank/DDBJ databases">
        <authorList>
            <person name="Meier V. D."/>
            <person name="Meier V D."/>
        </authorList>
    </citation>
    <scope>NUCLEOTIDE SEQUENCE</scope>
    <source>
        <strain evidence="2">HLG_WM_MAG_10</strain>
    </source>
</reference>
<feature type="transmembrane region" description="Helical" evidence="1">
    <location>
        <begin position="35"/>
        <end position="53"/>
    </location>
</feature>
<sequence length="506" mass="57195">MNCWSISAAKLLLPQLVLGRAINEKVNSSPLGKLFVIMFIVLKNVCMLVYSKLEKRKNMLFLKLTLGLLLITTSYCLGQTRTENLEKYWHYKERLIGTENEFGFLDIGIGRGMSLAASERYPSANCTTDYYLKKKGCTGSKGRGRMHWGDASLYHGLYMAILALEYANLEQAQQSTDAVAEELWYALEAFERLDSMAEVVLGLPGKKDGFFIRDDIEGDFYIKKGAARNRRFTNGKDSYSCLSSALSCGPPSAESGAFISQDQVIGLFVGFSMIQQLIPDKRYKTNGPTFGEKARLNVHRITSHMMDRKWKLRTPDGSPIPDKWGGNAIGLSFPISTIANQLTEQKYVKTYQKNGAILLGKPIYDLLQGTLSVQHPTNVVLALASATLLPERSYKELGRRSIKHDVIIYPLMRAVLFNQKIFEKIKRSDFEAILNTAPYDGPCFGLEDCTAPDGWKSYNRWIHPHFKNGNPYGVHSEMPGLDYLLLYNLYHYYYKANLPSYKKTSK</sequence>
<evidence type="ECO:0000313" key="2">
    <source>
        <dbReference type="EMBL" id="CAA6818363.1"/>
    </source>
</evidence>
<keyword evidence="1" id="KW-0812">Transmembrane</keyword>
<feature type="transmembrane region" description="Helical" evidence="1">
    <location>
        <begin position="60"/>
        <end position="78"/>
    </location>
</feature>
<name>A0A6S6TQZ1_9BACT</name>